<dbReference type="InterPro" id="IPR001647">
    <property type="entry name" value="HTH_TetR"/>
</dbReference>
<dbReference type="InterPro" id="IPR009057">
    <property type="entry name" value="Homeodomain-like_sf"/>
</dbReference>
<dbReference type="Pfam" id="PF00440">
    <property type="entry name" value="TetR_N"/>
    <property type="match status" value="1"/>
</dbReference>
<dbReference type="SUPFAM" id="SSF48498">
    <property type="entry name" value="Tetracyclin repressor-like, C-terminal domain"/>
    <property type="match status" value="1"/>
</dbReference>
<gene>
    <name evidence="6" type="ORF">SAMN05192558_108339</name>
</gene>
<reference evidence="7" key="1">
    <citation type="submission" date="2016-10" db="EMBL/GenBank/DDBJ databases">
        <authorList>
            <person name="Varghese N."/>
            <person name="Submissions S."/>
        </authorList>
    </citation>
    <scope>NUCLEOTIDE SEQUENCE [LARGE SCALE GENOMIC DNA]</scope>
    <source>
        <strain evidence="7">IBRC-M 10655</strain>
    </source>
</reference>
<name>A0A1H0S941_9PSEU</name>
<dbReference type="RefSeq" id="WP_091379183.1">
    <property type="nucleotide sequence ID" value="NZ_FNDV01000005.1"/>
</dbReference>
<dbReference type="EMBL" id="FNJB01000008">
    <property type="protein sequence ID" value="SDP38175.1"/>
    <property type="molecule type" value="Genomic_DNA"/>
</dbReference>
<dbReference type="GO" id="GO:0003677">
    <property type="term" value="F:DNA binding"/>
    <property type="evidence" value="ECO:0007669"/>
    <property type="project" value="UniProtKB-UniRule"/>
</dbReference>
<feature type="domain" description="HTH tetR-type" evidence="5">
    <location>
        <begin position="5"/>
        <end position="65"/>
    </location>
</feature>
<keyword evidence="1" id="KW-0805">Transcription regulation</keyword>
<dbReference type="PROSITE" id="PS50977">
    <property type="entry name" value="HTH_TETR_2"/>
    <property type="match status" value="1"/>
</dbReference>
<evidence type="ECO:0000256" key="2">
    <source>
        <dbReference type="ARBA" id="ARBA00023125"/>
    </source>
</evidence>
<dbReference type="InterPro" id="IPR036271">
    <property type="entry name" value="Tet_transcr_reg_TetR-rel_C_sf"/>
</dbReference>
<keyword evidence="3" id="KW-0804">Transcription</keyword>
<dbReference type="OrthoDB" id="4567939at2"/>
<feature type="DNA-binding region" description="H-T-H motif" evidence="4">
    <location>
        <begin position="28"/>
        <end position="47"/>
    </location>
</feature>
<evidence type="ECO:0000259" key="5">
    <source>
        <dbReference type="PROSITE" id="PS50977"/>
    </source>
</evidence>
<evidence type="ECO:0000313" key="6">
    <source>
        <dbReference type="EMBL" id="SDP38175.1"/>
    </source>
</evidence>
<evidence type="ECO:0000256" key="1">
    <source>
        <dbReference type="ARBA" id="ARBA00023015"/>
    </source>
</evidence>
<dbReference type="Pfam" id="PF21993">
    <property type="entry name" value="TetR_C_13_2"/>
    <property type="match status" value="1"/>
</dbReference>
<protein>
    <submittedName>
        <fullName evidence="6">Transcriptional regulator, TetR family</fullName>
    </submittedName>
</protein>
<organism evidence="6 7">
    <name type="scientific">Actinokineospora alba</name>
    <dbReference type="NCBI Taxonomy" id="504798"/>
    <lineage>
        <taxon>Bacteria</taxon>
        <taxon>Bacillati</taxon>
        <taxon>Actinomycetota</taxon>
        <taxon>Actinomycetes</taxon>
        <taxon>Pseudonocardiales</taxon>
        <taxon>Pseudonocardiaceae</taxon>
        <taxon>Actinokineospora</taxon>
    </lineage>
</organism>
<proteinExistence type="predicted"/>
<keyword evidence="7" id="KW-1185">Reference proteome</keyword>
<dbReference type="AlphaFoldDB" id="A0A1H0S941"/>
<dbReference type="Proteomes" id="UP000199651">
    <property type="component" value="Unassembled WGS sequence"/>
</dbReference>
<evidence type="ECO:0000313" key="7">
    <source>
        <dbReference type="Proteomes" id="UP000199651"/>
    </source>
</evidence>
<keyword evidence="2 4" id="KW-0238">DNA-binding</keyword>
<dbReference type="SUPFAM" id="SSF46689">
    <property type="entry name" value="Homeodomain-like"/>
    <property type="match status" value="1"/>
</dbReference>
<evidence type="ECO:0000256" key="4">
    <source>
        <dbReference type="PROSITE-ProRule" id="PRU00335"/>
    </source>
</evidence>
<dbReference type="InterPro" id="IPR054156">
    <property type="entry name" value="YxaF_TetR_C"/>
</dbReference>
<dbReference type="PANTHER" id="PTHR47506:SF3">
    <property type="entry name" value="HTH-TYPE TRANSCRIPTIONAL REGULATOR LMRA"/>
    <property type="match status" value="1"/>
</dbReference>
<dbReference type="PANTHER" id="PTHR47506">
    <property type="entry name" value="TRANSCRIPTIONAL REGULATORY PROTEIN"/>
    <property type="match status" value="1"/>
</dbReference>
<dbReference type="STRING" id="504798.SAMN05421871_105350"/>
<evidence type="ECO:0000256" key="3">
    <source>
        <dbReference type="ARBA" id="ARBA00023163"/>
    </source>
</evidence>
<dbReference type="Gene3D" id="1.10.357.10">
    <property type="entry name" value="Tetracycline Repressor, domain 2"/>
    <property type="match status" value="1"/>
</dbReference>
<accession>A0A1H0S941</accession>
<sequence>MGRRTDTRERTLRTAATLFRTQGYHGTGLNQVLAEGGLPKGSLYFHFPGGKEQLAAEAVALAAGELCDWVSATLDGAADPVAGLDAVIQGLAEHLVASDFSRGCPIGTVAPDGGDVVREACVSAFASWQGVVRDFLAAHDIPDAENVATTLLAALEGAQLLARTRRDTAPLYAVGTTMRTLLKGR</sequence>